<keyword evidence="10" id="KW-0325">Glycoprotein</keyword>
<evidence type="ECO:0000256" key="11">
    <source>
        <dbReference type="ARBA" id="ARBA00023201"/>
    </source>
</evidence>
<dbReference type="GO" id="GO:0005886">
    <property type="term" value="C:plasma membrane"/>
    <property type="evidence" value="ECO:0007669"/>
    <property type="project" value="TreeGrafter"/>
</dbReference>
<keyword evidence="5 13" id="KW-0812">Transmembrane</keyword>
<evidence type="ECO:0000256" key="10">
    <source>
        <dbReference type="ARBA" id="ARBA00023180"/>
    </source>
</evidence>
<evidence type="ECO:0000256" key="4">
    <source>
        <dbReference type="ARBA" id="ARBA00022461"/>
    </source>
</evidence>
<keyword evidence="6 14" id="KW-1133">Transmembrane helix</keyword>
<comment type="caution">
    <text evidence="15">The sequence shown here is derived from an EMBL/GenBank/DDBJ whole genome shotgun (WGS) entry which is preliminary data.</text>
</comment>
<organism evidence="15 16">
    <name type="scientific">Meloidogyne enterolobii</name>
    <name type="common">Root-knot nematode worm</name>
    <name type="synonym">Meloidogyne mayaguensis</name>
    <dbReference type="NCBI Taxonomy" id="390850"/>
    <lineage>
        <taxon>Eukaryota</taxon>
        <taxon>Metazoa</taxon>
        <taxon>Ecdysozoa</taxon>
        <taxon>Nematoda</taxon>
        <taxon>Chromadorea</taxon>
        <taxon>Rhabditida</taxon>
        <taxon>Tylenchina</taxon>
        <taxon>Tylenchomorpha</taxon>
        <taxon>Tylenchoidea</taxon>
        <taxon>Meloidogynidae</taxon>
        <taxon>Meloidogyninae</taxon>
        <taxon>Meloidogyne</taxon>
    </lineage>
</organism>
<feature type="transmembrane region" description="Helical" evidence="14">
    <location>
        <begin position="102"/>
        <end position="120"/>
    </location>
</feature>
<keyword evidence="3 13" id="KW-0813">Transport</keyword>
<dbReference type="EMBL" id="CAJEWN010000028">
    <property type="protein sequence ID" value="CAD2142027.1"/>
    <property type="molecule type" value="Genomic_DNA"/>
</dbReference>
<name>A0A6V7U184_MELEN</name>
<evidence type="ECO:0000256" key="8">
    <source>
        <dbReference type="ARBA" id="ARBA00023065"/>
    </source>
</evidence>
<dbReference type="Pfam" id="PF00858">
    <property type="entry name" value="ASC"/>
    <property type="match status" value="1"/>
</dbReference>
<keyword evidence="11 13" id="KW-0739">Sodium transport</keyword>
<comment type="similarity">
    <text evidence="2 13">Belongs to the amiloride-sensitive sodium channel (TC 1.A.6) family.</text>
</comment>
<evidence type="ECO:0000256" key="5">
    <source>
        <dbReference type="ARBA" id="ARBA00022692"/>
    </source>
</evidence>
<evidence type="ECO:0000256" key="2">
    <source>
        <dbReference type="ARBA" id="ARBA00007193"/>
    </source>
</evidence>
<dbReference type="InterPro" id="IPR001873">
    <property type="entry name" value="ENaC"/>
</dbReference>
<keyword evidence="4 13" id="KW-0894">Sodium channel</keyword>
<dbReference type="OrthoDB" id="8065060at2759"/>
<keyword evidence="9 14" id="KW-0472">Membrane</keyword>
<keyword evidence="8 13" id="KW-0406">Ion transport</keyword>
<dbReference type="Gene3D" id="2.60.470.10">
    <property type="entry name" value="Acid-sensing ion channels like domains"/>
    <property type="match status" value="1"/>
</dbReference>
<evidence type="ECO:0000313" key="16">
    <source>
        <dbReference type="Proteomes" id="UP000580250"/>
    </source>
</evidence>
<dbReference type="Proteomes" id="UP000580250">
    <property type="component" value="Unassembled WGS sequence"/>
</dbReference>
<dbReference type="GO" id="GO:0015280">
    <property type="term" value="F:ligand-gated sodium channel activity"/>
    <property type="evidence" value="ECO:0007669"/>
    <property type="project" value="TreeGrafter"/>
</dbReference>
<comment type="subcellular location">
    <subcellularLocation>
        <location evidence="1">Membrane</location>
        <topology evidence="1">Multi-pass membrane protein</topology>
    </subcellularLocation>
</comment>
<proteinExistence type="inferred from homology"/>
<keyword evidence="7" id="KW-0915">Sodium</keyword>
<gene>
    <name evidence="15" type="ORF">MENT_LOCUS7092</name>
</gene>
<evidence type="ECO:0000256" key="13">
    <source>
        <dbReference type="RuleBase" id="RU000679"/>
    </source>
</evidence>
<dbReference type="PRINTS" id="PR01078">
    <property type="entry name" value="AMINACHANNEL"/>
</dbReference>
<reference evidence="15 16" key="1">
    <citation type="submission" date="2020-08" db="EMBL/GenBank/DDBJ databases">
        <authorList>
            <person name="Koutsovoulos G."/>
            <person name="Danchin GJ E."/>
        </authorList>
    </citation>
    <scope>NUCLEOTIDE SEQUENCE [LARGE SCALE GENOMIC DNA]</scope>
</reference>
<evidence type="ECO:0000256" key="6">
    <source>
        <dbReference type="ARBA" id="ARBA00022989"/>
    </source>
</evidence>
<evidence type="ECO:0000256" key="7">
    <source>
        <dbReference type="ARBA" id="ARBA00023053"/>
    </source>
</evidence>
<dbReference type="PANTHER" id="PTHR11690:SF222">
    <property type="entry name" value="AMILORIDE-SENSITIVE SODIUM CHANNEL SUBUNIT GAMMA"/>
    <property type="match status" value="1"/>
</dbReference>
<keyword evidence="12 13" id="KW-0407">Ion channel</keyword>
<dbReference type="Gene3D" id="1.10.287.770">
    <property type="entry name" value="YojJ-like"/>
    <property type="match status" value="1"/>
</dbReference>
<accession>A0A6V7U184</accession>
<evidence type="ECO:0000256" key="3">
    <source>
        <dbReference type="ARBA" id="ARBA00022448"/>
    </source>
</evidence>
<evidence type="ECO:0000256" key="1">
    <source>
        <dbReference type="ARBA" id="ARBA00004141"/>
    </source>
</evidence>
<protein>
    <submittedName>
        <fullName evidence="15">Uncharacterized protein</fullName>
    </submittedName>
</protein>
<dbReference type="AlphaFoldDB" id="A0A6V7U184"/>
<evidence type="ECO:0000313" key="15">
    <source>
        <dbReference type="EMBL" id="CAD2142027.1"/>
    </source>
</evidence>
<evidence type="ECO:0000256" key="14">
    <source>
        <dbReference type="SAM" id="Phobius"/>
    </source>
</evidence>
<dbReference type="PANTHER" id="PTHR11690">
    <property type="entry name" value="AMILORIDE-SENSITIVE SODIUM CHANNEL-RELATED"/>
    <property type="match status" value="1"/>
</dbReference>
<sequence>MTKKFIFKNCSNFYWTKICKFYHQNLLLFQMNLLCPILLNNLTIIIDLIDVLLCTQSNASSGNNKAKLLKNRASELKISLFFGVTSINGLLRIYRSRGFIRFFWVLVTILSLALLIWQIAKLLVVYTSKPTVSQVSFLLPENGLQFPAITICSHNPVRKEYVKRLNASGHFSQRLLDYAMHSFMEPQYLLTYKDPEKLKMIDQEWKHFVKNSKTNFTINSFFWNASTSCRQMLKYCSFGGRQFDCCLYAKGILTDIGKCYQLNFDEADQSWLKHQVQAGINNGLQIIADAHTEEQIVSAAINSGHALAEIFENGFRYYVHDQNAMPYLSTEGISVSPGTKVYSAISPTNYLLLSHNEWGNCTNEWPLNLNKIENSDGGSGSLITLDENLPYSLLKCKTICLAKYFYERCGCSPFIYNIEEYFSVCTPYDTYKCINDGRNITTKNQTDENNEEEEDDYSLVEELPTCTECKMECHRSVYHIYNSYAQGFSQSFLSWIQKKKIEWTPKHVHSNFVAINIFFRDICYTEYKQIQSVGMTEILSDIGGNMGLFLGMSLVSVIELATFLWKITWIFISKKRREHMIAKKCRDEEREKHLQATMEFALQQRRFAASIGRLAASQQLQAESKAPIAKISFSNPLNYSSSSSFEYQQKQRKPSVFDTFFGLSKRKFSSFRKASKNNNFVDSIISNRVHGTTSSSSSEEENDDNEAKYCKKEKKSLGKLVELKINLNNLDQNGDRFRRKSTCLFNKQQNSNLWERRRATSIFEFCDNSTKINEIPKIIKEENF</sequence>
<evidence type="ECO:0000256" key="9">
    <source>
        <dbReference type="ARBA" id="ARBA00023136"/>
    </source>
</evidence>
<evidence type="ECO:0000256" key="12">
    <source>
        <dbReference type="ARBA" id="ARBA00023303"/>
    </source>
</evidence>